<dbReference type="OrthoDB" id="9796171at2"/>
<dbReference type="RefSeq" id="WP_003592335.1">
    <property type="nucleotide sequence ID" value="NZ_JH719381.1"/>
</dbReference>
<keyword evidence="2" id="KW-0012">Acyltransferase</keyword>
<proteinExistence type="predicted"/>
<dbReference type="GO" id="GO:0016747">
    <property type="term" value="F:acyltransferase activity, transferring groups other than amino-acyl groups"/>
    <property type="evidence" value="ECO:0007669"/>
    <property type="project" value="InterPro"/>
</dbReference>
<evidence type="ECO:0000313" key="2">
    <source>
        <dbReference type="EMBL" id="EJB06931.1"/>
    </source>
</evidence>
<accession>I9XD04</accession>
<protein>
    <submittedName>
        <fullName evidence="2">Sortase-like acyltransferase</fullName>
    </submittedName>
</protein>
<organism evidence="2 3">
    <name type="scientific">Rhizobium leguminosarum bv. trifolii WSM597</name>
    <dbReference type="NCBI Taxonomy" id="754764"/>
    <lineage>
        <taxon>Bacteria</taxon>
        <taxon>Pseudomonadati</taxon>
        <taxon>Pseudomonadota</taxon>
        <taxon>Alphaproteobacteria</taxon>
        <taxon>Hyphomicrobiales</taxon>
        <taxon>Rhizobiaceae</taxon>
        <taxon>Rhizobium/Agrobacterium group</taxon>
        <taxon>Rhizobium</taxon>
    </lineage>
</organism>
<dbReference type="Proteomes" id="UP000005092">
    <property type="component" value="Unassembled WGS sequence"/>
</dbReference>
<dbReference type="Gene3D" id="3.40.630.30">
    <property type="match status" value="1"/>
</dbReference>
<dbReference type="EMBL" id="JH719381">
    <property type="protein sequence ID" value="EJB06931.1"/>
    <property type="molecule type" value="Genomic_DNA"/>
</dbReference>
<dbReference type="InterPro" id="IPR000182">
    <property type="entry name" value="GNAT_dom"/>
</dbReference>
<reference evidence="2 3" key="1">
    <citation type="submission" date="2012-02" db="EMBL/GenBank/DDBJ databases">
        <title>Improved High-Quality Draft Sequence of Rhizobium leguminosarum bv. trifolii WSM597.</title>
        <authorList>
            <consortium name="US DOE Joint Genome Institute"/>
            <person name="Lucas S."/>
            <person name="Han J."/>
            <person name="Lapidus A."/>
            <person name="Cheng J.-F."/>
            <person name="Goodwin L."/>
            <person name="Pitluck S."/>
            <person name="Peters L."/>
            <person name="Ovchinnikova G."/>
            <person name="Held B."/>
            <person name="Detter J.C."/>
            <person name="Han C."/>
            <person name="Tapia R."/>
            <person name="Land M."/>
            <person name="Hauser L."/>
            <person name="Kyrpides N."/>
            <person name="Ivanova N."/>
            <person name="Pagani I."/>
            <person name="Brau L."/>
            <person name="Yates R."/>
            <person name="O'Hara G."/>
            <person name="Rui T."/>
            <person name="Howieson J."/>
            <person name="Reeve W."/>
            <person name="Woyke T."/>
        </authorList>
    </citation>
    <scope>NUCLEOTIDE SEQUENCE [LARGE SCALE GENOMIC DNA]</scope>
    <source>
        <strain evidence="2 3">WSM597</strain>
    </source>
</reference>
<sequence length="169" mass="19381">MLKQLSELVLSRDVDIQSVGVADIVCRPMEERDIVRVHHIHTDCLTHSLAEYYTPLQIRTWLEGRTSQGYWYGMLAGEGYLVAEHKGLAVAFSSWQGSELLSLFVCPERQKSGVGSFLLRCTDRFAEIKYVKATLNATGFYTNFGFQLISTGYVEKRRIRIPYVHMQRL</sequence>
<evidence type="ECO:0000313" key="3">
    <source>
        <dbReference type="Proteomes" id="UP000005092"/>
    </source>
</evidence>
<dbReference type="Pfam" id="PF13508">
    <property type="entry name" value="Acetyltransf_7"/>
    <property type="match status" value="1"/>
</dbReference>
<feature type="domain" description="N-acetyltransferase" evidence="1">
    <location>
        <begin position="24"/>
        <end position="169"/>
    </location>
</feature>
<dbReference type="PROSITE" id="PS51186">
    <property type="entry name" value="GNAT"/>
    <property type="match status" value="1"/>
</dbReference>
<dbReference type="InterPro" id="IPR016181">
    <property type="entry name" value="Acyl_CoA_acyltransferase"/>
</dbReference>
<name>I9XD04_RHILT</name>
<keyword evidence="2" id="KW-0808">Transferase</keyword>
<dbReference type="HOGENOM" id="CLU_087351_4_0_5"/>
<evidence type="ECO:0000259" key="1">
    <source>
        <dbReference type="PROSITE" id="PS51186"/>
    </source>
</evidence>
<dbReference type="AlphaFoldDB" id="I9XD04"/>
<gene>
    <name evidence="2" type="ORF">Rleg9DRAFT_5896</name>
</gene>
<dbReference type="SUPFAM" id="SSF55729">
    <property type="entry name" value="Acyl-CoA N-acyltransferases (Nat)"/>
    <property type="match status" value="1"/>
</dbReference>